<proteinExistence type="predicted"/>
<dbReference type="PANTHER" id="PTHR33525:SF3">
    <property type="entry name" value="RIBONUCLEASE Y"/>
    <property type="match status" value="1"/>
</dbReference>
<evidence type="ECO:0000313" key="2">
    <source>
        <dbReference type="EMBL" id="SMP77166.1"/>
    </source>
</evidence>
<reference evidence="2 3" key="1">
    <citation type="submission" date="2017-05" db="EMBL/GenBank/DDBJ databases">
        <authorList>
            <person name="Varghese N."/>
            <person name="Submissions S."/>
        </authorList>
    </citation>
    <scope>NUCLEOTIDE SEQUENCE [LARGE SCALE GENOMIC DNA]</scope>
    <source>
        <strain evidence="2 3">DSM 26001</strain>
    </source>
</reference>
<gene>
    <name evidence="2" type="ORF">SAMN06295970_12611</name>
</gene>
<dbReference type="Pfam" id="PF08668">
    <property type="entry name" value="HDOD"/>
    <property type="match status" value="1"/>
</dbReference>
<dbReference type="InterPro" id="IPR006675">
    <property type="entry name" value="HDIG_dom"/>
</dbReference>
<dbReference type="PANTHER" id="PTHR33525">
    <property type="match status" value="1"/>
</dbReference>
<dbReference type="PROSITE" id="PS51833">
    <property type="entry name" value="HDOD"/>
    <property type="match status" value="1"/>
</dbReference>
<dbReference type="InterPro" id="IPR013976">
    <property type="entry name" value="HDOD"/>
</dbReference>
<evidence type="ECO:0000313" key="3">
    <source>
        <dbReference type="Proteomes" id="UP001158049"/>
    </source>
</evidence>
<protein>
    <submittedName>
        <fullName evidence="2">HDIG domain-containing protein</fullName>
    </submittedName>
</protein>
<dbReference type="Gene3D" id="1.10.3210.10">
    <property type="entry name" value="Hypothetical protein af1432"/>
    <property type="match status" value="1"/>
</dbReference>
<keyword evidence="3" id="KW-1185">Reference proteome</keyword>
<name>A0ABY1QQ46_9BURK</name>
<dbReference type="SUPFAM" id="SSF109604">
    <property type="entry name" value="HD-domain/PDEase-like"/>
    <property type="match status" value="1"/>
</dbReference>
<accession>A0ABY1QQ46</accession>
<dbReference type="InterPro" id="IPR052340">
    <property type="entry name" value="RNase_Y/CdgJ"/>
</dbReference>
<comment type="caution">
    <text evidence="2">The sequence shown here is derived from an EMBL/GenBank/DDBJ whole genome shotgun (WGS) entry which is preliminary data.</text>
</comment>
<sequence>MTAISHDDLGKNIRSLPSLPVIVIDLLNSFEQEDINLNALAEKVSRDQALAAKTLRLANSSFYGLSRKVATIQQAITVLGFDSVRALITAAAATDVFSSSVHPAFDFKSFWQHAASTAVCSKLLARSMNLNQNYAFITGLLHDVGTLVLVTRFPEQYAAAVAYRISHDCHQDEAERVTLGLDHTVAGQALATHWKFPVLMQMVIANHHAPRSQDLGDIASVIHAADAIVHALDLPRKEDAMVPTIVENAWNSLRIPSATLHAVFRQTELEFEEVCQLLLA</sequence>
<feature type="domain" description="HDOD" evidence="1">
    <location>
        <begin position="16"/>
        <end position="210"/>
    </location>
</feature>
<dbReference type="EMBL" id="FXUL01000026">
    <property type="protein sequence ID" value="SMP77166.1"/>
    <property type="molecule type" value="Genomic_DNA"/>
</dbReference>
<dbReference type="RefSeq" id="WP_283444878.1">
    <property type="nucleotide sequence ID" value="NZ_FXUL01000026.1"/>
</dbReference>
<dbReference type="NCBIfam" id="TIGR00277">
    <property type="entry name" value="HDIG"/>
    <property type="match status" value="1"/>
</dbReference>
<dbReference type="Proteomes" id="UP001158049">
    <property type="component" value="Unassembled WGS sequence"/>
</dbReference>
<organism evidence="2 3">
    <name type="scientific">Noviherbaspirillum suwonense</name>
    <dbReference type="NCBI Taxonomy" id="1224511"/>
    <lineage>
        <taxon>Bacteria</taxon>
        <taxon>Pseudomonadati</taxon>
        <taxon>Pseudomonadota</taxon>
        <taxon>Betaproteobacteria</taxon>
        <taxon>Burkholderiales</taxon>
        <taxon>Oxalobacteraceae</taxon>
        <taxon>Noviherbaspirillum</taxon>
    </lineage>
</organism>
<evidence type="ECO:0000259" key="1">
    <source>
        <dbReference type="PROSITE" id="PS51833"/>
    </source>
</evidence>